<organism evidence="5 6">
    <name type="scientific">Stachybotrys elegans</name>
    <dbReference type="NCBI Taxonomy" id="80388"/>
    <lineage>
        <taxon>Eukaryota</taxon>
        <taxon>Fungi</taxon>
        <taxon>Dikarya</taxon>
        <taxon>Ascomycota</taxon>
        <taxon>Pezizomycotina</taxon>
        <taxon>Sordariomycetes</taxon>
        <taxon>Hypocreomycetidae</taxon>
        <taxon>Hypocreales</taxon>
        <taxon>Stachybotryaceae</taxon>
        <taxon>Stachybotrys</taxon>
    </lineage>
</organism>
<keyword evidence="1" id="KW-0479">Metal-binding</keyword>
<feature type="compositionally biased region" description="Polar residues" evidence="3">
    <location>
        <begin position="167"/>
        <end position="176"/>
    </location>
</feature>
<keyword evidence="2" id="KW-0539">Nucleus</keyword>
<sequence length="718" mass="79721">MSEEDDGRTRKRVRVSRACDPCRRRKEKCDGDQPCCQRCTATSRTCFYNPYRRRGLRPGYVRILEIFLGLILHAFDGAEDLLLSVLRQRPDKPSSPINCRLRRQGQSDVVSLLQLWRKSTVLEDLQGALDTVEAVEDEDLYIQGLDTEVTSTFNALFRRSPSETQTWIPEDTSFQPHSPEPNPTVPLPNQQEQSCPVSVLQFSLLSAPRLPANWSRLVDVYVSETHNWLPIIQKYKLFRTASLIARAESNPDSRMPDKGDVALLWAVFAYSSNHADSTCSQTEDGQVSQEGLISHAKAMAMQELPQYDIGHVHASLILALLEMRRGPWRNSWLWVGRAVYTANLLGVIPQGRDHSTDEEIRRCFLGCFVVDSLIATRLGFRPYFQRSDLQGLPDDGPEEWELWRPVSATSAVSPTPGPGRILSTFNSLCYMVAAIGQYSDEETHPRPQLRDLITHLTGRDYHSNLSEPQSEASIASEPPHILQVKLAAATAYLSLPTTDPATDALPSHDAIQKNVSQIVKLVNSERTAFSNPSLPPALQLFTHFLRSNQLLSSRIGIGIPTTSDLQHLDTTSTAVPGPSVHDENTSLPMMAHSPRTTGDLTDTSAFYNMSAASAMAQNPGVIIPSAEGNPSSESSRFIPVQTPPLSIQESQQHPPNLDGHGKVAGPLDEEGSDGLFNQLASLNSSEWPTLPEEFMQHLGLSRDGSLFEFQSLFTSHDR</sequence>
<dbReference type="SUPFAM" id="SSF57701">
    <property type="entry name" value="Zn2/Cys6 DNA-binding domain"/>
    <property type="match status" value="1"/>
</dbReference>
<keyword evidence="6" id="KW-1185">Reference proteome</keyword>
<dbReference type="Proteomes" id="UP000813444">
    <property type="component" value="Unassembled WGS sequence"/>
</dbReference>
<dbReference type="GO" id="GO:0006351">
    <property type="term" value="P:DNA-templated transcription"/>
    <property type="evidence" value="ECO:0007669"/>
    <property type="project" value="InterPro"/>
</dbReference>
<dbReference type="PANTHER" id="PTHR47655">
    <property type="entry name" value="QUINIC ACID UTILIZATION ACTIVATOR"/>
    <property type="match status" value="1"/>
</dbReference>
<dbReference type="InterPro" id="IPR052783">
    <property type="entry name" value="Metabolic/Drug-Res_Regulator"/>
</dbReference>
<dbReference type="CDD" id="cd00067">
    <property type="entry name" value="GAL4"/>
    <property type="match status" value="1"/>
</dbReference>
<feature type="region of interest" description="Disordered" evidence="3">
    <location>
        <begin position="645"/>
        <end position="667"/>
    </location>
</feature>
<gene>
    <name evidence="5" type="ORF">B0I35DRAFT_48753</name>
</gene>
<evidence type="ECO:0000256" key="1">
    <source>
        <dbReference type="ARBA" id="ARBA00022723"/>
    </source>
</evidence>
<dbReference type="GO" id="GO:0045944">
    <property type="term" value="P:positive regulation of transcription by RNA polymerase II"/>
    <property type="evidence" value="ECO:0007669"/>
    <property type="project" value="TreeGrafter"/>
</dbReference>
<dbReference type="Pfam" id="PF00172">
    <property type="entry name" value="Zn_clus"/>
    <property type="match status" value="1"/>
</dbReference>
<dbReference type="InterPro" id="IPR007219">
    <property type="entry name" value="XnlR_reg_dom"/>
</dbReference>
<dbReference type="PROSITE" id="PS50048">
    <property type="entry name" value="ZN2_CY6_FUNGAL_2"/>
    <property type="match status" value="1"/>
</dbReference>
<dbReference type="GO" id="GO:0003677">
    <property type="term" value="F:DNA binding"/>
    <property type="evidence" value="ECO:0007669"/>
    <property type="project" value="InterPro"/>
</dbReference>
<feature type="region of interest" description="Disordered" evidence="3">
    <location>
        <begin position="167"/>
        <end position="191"/>
    </location>
</feature>
<dbReference type="CDD" id="cd12148">
    <property type="entry name" value="fungal_TF_MHR"/>
    <property type="match status" value="1"/>
</dbReference>
<comment type="caution">
    <text evidence="5">The sequence shown here is derived from an EMBL/GenBank/DDBJ whole genome shotgun (WGS) entry which is preliminary data.</text>
</comment>
<dbReference type="PROSITE" id="PS00463">
    <property type="entry name" value="ZN2_CY6_FUNGAL_1"/>
    <property type="match status" value="1"/>
</dbReference>
<name>A0A8K0T6J4_9HYPO</name>
<protein>
    <recommendedName>
        <fullName evidence="4">Zn(2)-C6 fungal-type domain-containing protein</fullName>
    </recommendedName>
</protein>
<evidence type="ECO:0000313" key="6">
    <source>
        <dbReference type="Proteomes" id="UP000813444"/>
    </source>
</evidence>
<dbReference type="SMART" id="SM00066">
    <property type="entry name" value="GAL4"/>
    <property type="match status" value="1"/>
</dbReference>
<evidence type="ECO:0000256" key="2">
    <source>
        <dbReference type="ARBA" id="ARBA00023242"/>
    </source>
</evidence>
<dbReference type="PANTHER" id="PTHR47655:SF2">
    <property type="entry name" value="QUINIC ACID UTILIZATION ACTIVATOR"/>
    <property type="match status" value="1"/>
</dbReference>
<dbReference type="EMBL" id="JAGPNK010000001">
    <property type="protein sequence ID" value="KAH7329725.1"/>
    <property type="molecule type" value="Genomic_DNA"/>
</dbReference>
<reference evidence="5" key="1">
    <citation type="journal article" date="2021" name="Nat. Commun.">
        <title>Genetic determinants of endophytism in the Arabidopsis root mycobiome.</title>
        <authorList>
            <person name="Mesny F."/>
            <person name="Miyauchi S."/>
            <person name="Thiergart T."/>
            <person name="Pickel B."/>
            <person name="Atanasova L."/>
            <person name="Karlsson M."/>
            <person name="Huettel B."/>
            <person name="Barry K.W."/>
            <person name="Haridas S."/>
            <person name="Chen C."/>
            <person name="Bauer D."/>
            <person name="Andreopoulos W."/>
            <person name="Pangilinan J."/>
            <person name="LaButti K."/>
            <person name="Riley R."/>
            <person name="Lipzen A."/>
            <person name="Clum A."/>
            <person name="Drula E."/>
            <person name="Henrissat B."/>
            <person name="Kohler A."/>
            <person name="Grigoriev I.V."/>
            <person name="Martin F.M."/>
            <person name="Hacquard S."/>
        </authorList>
    </citation>
    <scope>NUCLEOTIDE SEQUENCE</scope>
    <source>
        <strain evidence="5">MPI-CAGE-CH-0235</strain>
    </source>
</reference>
<evidence type="ECO:0000256" key="3">
    <source>
        <dbReference type="SAM" id="MobiDB-lite"/>
    </source>
</evidence>
<dbReference type="InterPro" id="IPR001138">
    <property type="entry name" value="Zn2Cys6_DnaBD"/>
</dbReference>
<evidence type="ECO:0000259" key="4">
    <source>
        <dbReference type="PROSITE" id="PS50048"/>
    </source>
</evidence>
<accession>A0A8K0T6J4</accession>
<feature type="domain" description="Zn(2)-C6 fungal-type" evidence="4">
    <location>
        <begin position="18"/>
        <end position="48"/>
    </location>
</feature>
<dbReference type="OrthoDB" id="2534600at2759"/>
<dbReference type="GO" id="GO:0000981">
    <property type="term" value="F:DNA-binding transcription factor activity, RNA polymerase II-specific"/>
    <property type="evidence" value="ECO:0007669"/>
    <property type="project" value="InterPro"/>
</dbReference>
<proteinExistence type="predicted"/>
<dbReference type="SMART" id="SM00906">
    <property type="entry name" value="Fungal_trans"/>
    <property type="match status" value="1"/>
</dbReference>
<dbReference type="GO" id="GO:0008270">
    <property type="term" value="F:zinc ion binding"/>
    <property type="evidence" value="ECO:0007669"/>
    <property type="project" value="InterPro"/>
</dbReference>
<evidence type="ECO:0000313" key="5">
    <source>
        <dbReference type="EMBL" id="KAH7329725.1"/>
    </source>
</evidence>
<dbReference type="Gene3D" id="4.10.240.10">
    <property type="entry name" value="Zn(2)-C6 fungal-type DNA-binding domain"/>
    <property type="match status" value="1"/>
</dbReference>
<feature type="compositionally biased region" description="Polar residues" evidence="3">
    <location>
        <begin position="645"/>
        <end position="654"/>
    </location>
</feature>
<dbReference type="InterPro" id="IPR036864">
    <property type="entry name" value="Zn2-C6_fun-type_DNA-bd_sf"/>
</dbReference>
<dbReference type="AlphaFoldDB" id="A0A8K0T6J4"/>
<dbReference type="Pfam" id="PF04082">
    <property type="entry name" value="Fungal_trans"/>
    <property type="match status" value="1"/>
</dbReference>